<feature type="transmembrane region" description="Helical" evidence="7">
    <location>
        <begin position="54"/>
        <end position="74"/>
    </location>
</feature>
<dbReference type="InterPro" id="IPR001594">
    <property type="entry name" value="Palmitoyltrfase_DHHC"/>
</dbReference>
<evidence type="ECO:0000256" key="1">
    <source>
        <dbReference type="ARBA" id="ARBA00004141"/>
    </source>
</evidence>
<evidence type="ECO:0000256" key="5">
    <source>
        <dbReference type="ARBA" id="ARBA00023136"/>
    </source>
</evidence>
<comment type="domain">
    <text evidence="7">The DHHC domain is required for palmitoyltransferase activity.</text>
</comment>
<sequence>MANDKISRLKQEALLRRINKFLAPVPFFFINLLILVIICFEFLLVLPYEIEVRGFYTSMALVAGGIYIIVNIYYHLAKAAYTNPGCPRKSDEAPLCNVCDNYKPHTAHHCSICRHCVIRMDHHCLLINNCVGLHNHRHFFQFLAFLFLGCFYALLSGFYTIYYNIFMNLPQYDYCNVLAGKSELCKAAYDPLHLVFIGLANVLLYFGMMMTGLMLVWQMYLISAGTTAVRYKKEKKHGFNWHAFDDLHIVKKNWTEFLGMEKPGQSFWRSVLIPSGHKTYYVDYEMKV</sequence>
<dbReference type="AlphaFoldDB" id="A0A1I7Z5C8"/>
<proteinExistence type="inferred from homology"/>
<feature type="transmembrane region" description="Helical" evidence="7">
    <location>
        <begin position="21"/>
        <end position="48"/>
    </location>
</feature>
<dbReference type="PANTHER" id="PTHR12246">
    <property type="entry name" value="PALMITOYLTRANSFERASE ZDHHC16"/>
    <property type="match status" value="1"/>
</dbReference>
<dbReference type="Pfam" id="PF01529">
    <property type="entry name" value="DHHC"/>
    <property type="match status" value="1"/>
</dbReference>
<evidence type="ECO:0000313" key="9">
    <source>
        <dbReference type="Proteomes" id="UP000095287"/>
    </source>
</evidence>
<feature type="transmembrane region" description="Helical" evidence="7">
    <location>
        <begin position="142"/>
        <end position="162"/>
    </location>
</feature>
<keyword evidence="3 7" id="KW-0812">Transmembrane</keyword>
<comment type="similarity">
    <text evidence="7">Belongs to the DHHC palmitoyltransferase family.</text>
</comment>
<keyword evidence="2 7" id="KW-0808">Transferase</keyword>
<dbReference type="PROSITE" id="PS50216">
    <property type="entry name" value="DHHC"/>
    <property type="match status" value="1"/>
</dbReference>
<keyword evidence="6 7" id="KW-0012">Acyltransferase</keyword>
<name>A0A1I7Z5C8_9BILA</name>
<dbReference type="GO" id="GO:0019706">
    <property type="term" value="F:protein-cysteine S-palmitoyltransferase activity"/>
    <property type="evidence" value="ECO:0007669"/>
    <property type="project" value="UniProtKB-EC"/>
</dbReference>
<accession>A0A1I7Z5C8</accession>
<feature type="transmembrane region" description="Helical" evidence="7">
    <location>
        <begin position="202"/>
        <end position="222"/>
    </location>
</feature>
<evidence type="ECO:0000259" key="8">
    <source>
        <dbReference type="Pfam" id="PF01529"/>
    </source>
</evidence>
<dbReference type="EC" id="2.3.1.225" evidence="7"/>
<evidence type="ECO:0000313" key="10">
    <source>
        <dbReference type="WBParaSite" id="L893_g23008.t1"/>
    </source>
</evidence>
<comment type="subcellular location">
    <subcellularLocation>
        <location evidence="1">Membrane</location>
        <topology evidence="1">Multi-pass membrane protein</topology>
    </subcellularLocation>
</comment>
<dbReference type="GO" id="GO:0016020">
    <property type="term" value="C:membrane"/>
    <property type="evidence" value="ECO:0007669"/>
    <property type="project" value="UniProtKB-SubCell"/>
</dbReference>
<comment type="catalytic activity">
    <reaction evidence="7">
        <text>L-cysteinyl-[protein] + hexadecanoyl-CoA = S-hexadecanoyl-L-cysteinyl-[protein] + CoA</text>
        <dbReference type="Rhea" id="RHEA:36683"/>
        <dbReference type="Rhea" id="RHEA-COMP:10131"/>
        <dbReference type="Rhea" id="RHEA-COMP:11032"/>
        <dbReference type="ChEBI" id="CHEBI:29950"/>
        <dbReference type="ChEBI" id="CHEBI:57287"/>
        <dbReference type="ChEBI" id="CHEBI:57379"/>
        <dbReference type="ChEBI" id="CHEBI:74151"/>
        <dbReference type="EC" id="2.3.1.225"/>
    </reaction>
</comment>
<evidence type="ECO:0000256" key="3">
    <source>
        <dbReference type="ARBA" id="ARBA00022692"/>
    </source>
</evidence>
<keyword evidence="9" id="KW-1185">Reference proteome</keyword>
<keyword evidence="4 7" id="KW-1133">Transmembrane helix</keyword>
<dbReference type="InterPro" id="IPR039859">
    <property type="entry name" value="PFA4/ZDH16/20/ERF2-like"/>
</dbReference>
<evidence type="ECO:0000256" key="6">
    <source>
        <dbReference type="ARBA" id="ARBA00023315"/>
    </source>
</evidence>
<dbReference type="Proteomes" id="UP000095287">
    <property type="component" value="Unplaced"/>
</dbReference>
<protein>
    <recommendedName>
        <fullName evidence="7">Palmitoyltransferase</fullName>
        <ecNumber evidence="7">2.3.1.225</ecNumber>
    </recommendedName>
</protein>
<organism evidence="9 10">
    <name type="scientific">Steinernema glaseri</name>
    <dbReference type="NCBI Taxonomy" id="37863"/>
    <lineage>
        <taxon>Eukaryota</taxon>
        <taxon>Metazoa</taxon>
        <taxon>Ecdysozoa</taxon>
        <taxon>Nematoda</taxon>
        <taxon>Chromadorea</taxon>
        <taxon>Rhabditida</taxon>
        <taxon>Tylenchina</taxon>
        <taxon>Panagrolaimomorpha</taxon>
        <taxon>Strongyloidoidea</taxon>
        <taxon>Steinernematidae</taxon>
        <taxon>Steinernema</taxon>
    </lineage>
</organism>
<feature type="domain" description="Palmitoyltransferase DHHC" evidence="8">
    <location>
        <begin position="90"/>
        <end position="233"/>
    </location>
</feature>
<evidence type="ECO:0000256" key="4">
    <source>
        <dbReference type="ARBA" id="ARBA00022989"/>
    </source>
</evidence>
<reference evidence="10" key="1">
    <citation type="submission" date="2016-11" db="UniProtKB">
        <authorList>
            <consortium name="WormBaseParasite"/>
        </authorList>
    </citation>
    <scope>IDENTIFICATION</scope>
</reference>
<evidence type="ECO:0000256" key="2">
    <source>
        <dbReference type="ARBA" id="ARBA00022679"/>
    </source>
</evidence>
<dbReference type="WBParaSite" id="L893_g23008.t1">
    <property type="protein sequence ID" value="L893_g23008.t1"/>
    <property type="gene ID" value="L893_g23008"/>
</dbReference>
<keyword evidence="5 7" id="KW-0472">Membrane</keyword>
<evidence type="ECO:0000256" key="7">
    <source>
        <dbReference type="RuleBase" id="RU079119"/>
    </source>
</evidence>